<organism evidence="1 2">
    <name type="scientific">Candidatus Protofrankia californiensis</name>
    <dbReference type="NCBI Taxonomy" id="1839754"/>
    <lineage>
        <taxon>Bacteria</taxon>
        <taxon>Bacillati</taxon>
        <taxon>Actinomycetota</taxon>
        <taxon>Actinomycetes</taxon>
        <taxon>Frankiales</taxon>
        <taxon>Frankiaceae</taxon>
        <taxon>Protofrankia</taxon>
    </lineage>
</organism>
<protein>
    <recommendedName>
        <fullName evidence="3">HNH nuclease domain-containing protein</fullName>
    </recommendedName>
</protein>
<dbReference type="AlphaFoldDB" id="A0A1C3P3W5"/>
<evidence type="ECO:0000313" key="2">
    <source>
        <dbReference type="Proteomes" id="UP000199013"/>
    </source>
</evidence>
<keyword evidence="2" id="KW-1185">Reference proteome</keyword>
<name>A0A1C3P3W5_9ACTN</name>
<evidence type="ECO:0000313" key="1">
    <source>
        <dbReference type="EMBL" id="SBW24493.1"/>
    </source>
</evidence>
<sequence>MAISDHDRKVLWARAHNTCAMCRKPLVVDGDANSRESVVGHEAHIVAQSPTGPRGGLLPSGEIDRLDNLILLCPRDHKIVDDQPGTYPPERLRRIREDHERWAAARFGVDPIRVRRDPNRPPLVLMRLLATGSDVWEVIEGCQAYRLGNLADGTADPDLCDLADEFLDLARDTADVSGEIADDGQRAIREARRALGAALVQLREKSVVVFGGRRKLLLTGGEGAPMTWWEAVLQVRLASEGLPDIWHGLIE</sequence>
<reference evidence="2" key="1">
    <citation type="submission" date="2016-02" db="EMBL/GenBank/DDBJ databases">
        <authorList>
            <person name="Wibberg D."/>
        </authorList>
    </citation>
    <scope>NUCLEOTIDE SEQUENCE [LARGE SCALE GENOMIC DNA]</scope>
</reference>
<accession>A0A1C3P3W5</accession>
<gene>
    <name evidence="1" type="ORF">FDG2_4179</name>
</gene>
<proteinExistence type="predicted"/>
<dbReference type="InterPro" id="IPR003615">
    <property type="entry name" value="HNH_nuc"/>
</dbReference>
<evidence type="ECO:0008006" key="3">
    <source>
        <dbReference type="Google" id="ProtNLM"/>
    </source>
</evidence>
<dbReference type="Proteomes" id="UP000199013">
    <property type="component" value="Unassembled WGS sequence"/>
</dbReference>
<dbReference type="EMBL" id="FLUV01001755">
    <property type="protein sequence ID" value="SBW24493.1"/>
    <property type="molecule type" value="Genomic_DNA"/>
</dbReference>
<dbReference type="CDD" id="cd00085">
    <property type="entry name" value="HNHc"/>
    <property type="match status" value="1"/>
</dbReference>